<dbReference type="Proteomes" id="UP000432015">
    <property type="component" value="Unassembled WGS sequence"/>
</dbReference>
<feature type="compositionally biased region" description="Basic and acidic residues" evidence="1">
    <location>
        <begin position="32"/>
        <end position="41"/>
    </location>
</feature>
<keyword evidence="3" id="KW-1185">Reference proteome</keyword>
<dbReference type="AlphaFoldDB" id="A0A7K1L7B0"/>
<comment type="caution">
    <text evidence="2">The sequence shown here is derived from an EMBL/GenBank/DDBJ whole genome shotgun (WGS) entry which is preliminary data.</text>
</comment>
<sequence length="95" mass="9865">MTGRRGGNWIGVRCEDCRGTGLDRPPGTAPRYDARGYRTPEDGDEYDEAVHGPVASSPLTSASVCGTCYGAGVMLARNGSRSPCPACSSDQKPGA</sequence>
<evidence type="ECO:0000313" key="3">
    <source>
        <dbReference type="Proteomes" id="UP000432015"/>
    </source>
</evidence>
<proteinExistence type="predicted"/>
<accession>A0A7K1L7B0</accession>
<dbReference type="RefSeq" id="WP_156219408.1">
    <property type="nucleotide sequence ID" value="NZ_WOFH01000010.1"/>
</dbReference>
<feature type="region of interest" description="Disordered" evidence="1">
    <location>
        <begin position="21"/>
        <end position="44"/>
    </location>
</feature>
<gene>
    <name evidence="2" type="ORF">GNZ18_27420</name>
</gene>
<organism evidence="2 3">
    <name type="scientific">Actinomadura litoris</name>
    <dbReference type="NCBI Taxonomy" id="2678616"/>
    <lineage>
        <taxon>Bacteria</taxon>
        <taxon>Bacillati</taxon>
        <taxon>Actinomycetota</taxon>
        <taxon>Actinomycetes</taxon>
        <taxon>Streptosporangiales</taxon>
        <taxon>Thermomonosporaceae</taxon>
        <taxon>Actinomadura</taxon>
    </lineage>
</organism>
<evidence type="ECO:0000313" key="2">
    <source>
        <dbReference type="EMBL" id="MUN40298.1"/>
    </source>
</evidence>
<name>A0A7K1L7B0_9ACTN</name>
<protein>
    <submittedName>
        <fullName evidence="2">Uncharacterized protein</fullName>
    </submittedName>
</protein>
<reference evidence="2 3" key="1">
    <citation type="submission" date="2019-11" db="EMBL/GenBank/DDBJ databases">
        <authorList>
            <person name="Cao P."/>
        </authorList>
    </citation>
    <scope>NUCLEOTIDE SEQUENCE [LARGE SCALE GENOMIC DNA]</scope>
    <source>
        <strain evidence="2 3">NEAU-AAG5</strain>
    </source>
</reference>
<dbReference type="EMBL" id="WOFH01000010">
    <property type="protein sequence ID" value="MUN40298.1"/>
    <property type="molecule type" value="Genomic_DNA"/>
</dbReference>
<evidence type="ECO:0000256" key="1">
    <source>
        <dbReference type="SAM" id="MobiDB-lite"/>
    </source>
</evidence>